<protein>
    <submittedName>
        <fullName evidence="9">B12-binding domain-containing radical SAM protein</fullName>
    </submittedName>
</protein>
<dbReference type="STRING" id="1817772.A2527_04300"/>
<dbReference type="EMBL" id="MFNE01000054">
    <property type="protein sequence ID" value="OGG92966.1"/>
    <property type="molecule type" value="Genomic_DNA"/>
</dbReference>
<evidence type="ECO:0000256" key="6">
    <source>
        <dbReference type="ARBA" id="ARBA00023014"/>
    </source>
</evidence>
<organism evidence="9 10">
    <name type="scientific">Candidatus Lambdaproteobacteria bacterium RIFOXYD2_FULL_50_16</name>
    <dbReference type="NCBI Taxonomy" id="1817772"/>
    <lineage>
        <taxon>Bacteria</taxon>
        <taxon>Pseudomonadati</taxon>
        <taxon>Pseudomonadota</taxon>
        <taxon>Candidatus Lambdaproteobacteria</taxon>
    </lineage>
</organism>
<keyword evidence="2" id="KW-0004">4Fe-4S</keyword>
<comment type="cofactor">
    <cofactor evidence="1">
        <name>[4Fe-4S] cluster</name>
        <dbReference type="ChEBI" id="CHEBI:49883"/>
    </cofactor>
</comment>
<evidence type="ECO:0000256" key="3">
    <source>
        <dbReference type="ARBA" id="ARBA00022691"/>
    </source>
</evidence>
<evidence type="ECO:0000256" key="4">
    <source>
        <dbReference type="ARBA" id="ARBA00022723"/>
    </source>
</evidence>
<dbReference type="Proteomes" id="UP000178449">
    <property type="component" value="Unassembled WGS sequence"/>
</dbReference>
<dbReference type="SFLD" id="SFLDG01082">
    <property type="entry name" value="B12-binding_domain_containing"/>
    <property type="match status" value="1"/>
</dbReference>
<dbReference type="CDD" id="cd01335">
    <property type="entry name" value="Radical_SAM"/>
    <property type="match status" value="1"/>
</dbReference>
<dbReference type="AlphaFoldDB" id="A0A1F6G4E2"/>
<dbReference type="InterPro" id="IPR006638">
    <property type="entry name" value="Elp3/MiaA/NifB-like_rSAM"/>
</dbReference>
<dbReference type="Pfam" id="PF04055">
    <property type="entry name" value="Radical_SAM"/>
    <property type="match status" value="1"/>
</dbReference>
<proteinExistence type="predicted"/>
<dbReference type="InterPro" id="IPR058240">
    <property type="entry name" value="rSAM_sf"/>
</dbReference>
<comment type="caution">
    <text evidence="9">The sequence shown here is derived from an EMBL/GenBank/DDBJ whole genome shotgun (WGS) entry which is preliminary data.</text>
</comment>
<dbReference type="PROSITE" id="PS01278">
    <property type="entry name" value="MTTASE_RADICAL"/>
    <property type="match status" value="1"/>
</dbReference>
<evidence type="ECO:0000256" key="1">
    <source>
        <dbReference type="ARBA" id="ARBA00001966"/>
    </source>
</evidence>
<feature type="domain" description="Radical SAM core" evidence="8">
    <location>
        <begin position="213"/>
        <end position="440"/>
    </location>
</feature>
<evidence type="ECO:0000256" key="5">
    <source>
        <dbReference type="ARBA" id="ARBA00023004"/>
    </source>
</evidence>
<dbReference type="SFLD" id="SFLDS00029">
    <property type="entry name" value="Radical_SAM"/>
    <property type="match status" value="1"/>
</dbReference>
<dbReference type="InterPro" id="IPR034466">
    <property type="entry name" value="Methyltransferase_Class_B"/>
</dbReference>
<dbReference type="InterPro" id="IPR023404">
    <property type="entry name" value="rSAM_horseshoe"/>
</dbReference>
<dbReference type="Gene3D" id="3.80.30.20">
    <property type="entry name" value="tm_1862 like domain"/>
    <property type="match status" value="1"/>
</dbReference>
<dbReference type="PROSITE" id="PS51918">
    <property type="entry name" value="RADICAL_SAM"/>
    <property type="match status" value="1"/>
</dbReference>
<dbReference type="SMART" id="SM00729">
    <property type="entry name" value="Elp3"/>
    <property type="match status" value="1"/>
</dbReference>
<evidence type="ECO:0000313" key="9">
    <source>
        <dbReference type="EMBL" id="OGG92966.1"/>
    </source>
</evidence>
<name>A0A1F6G4E2_9PROT</name>
<gene>
    <name evidence="9" type="ORF">A2527_04300</name>
</gene>
<reference evidence="9 10" key="1">
    <citation type="journal article" date="2016" name="Nat. Commun.">
        <title>Thousands of microbial genomes shed light on interconnected biogeochemical processes in an aquifer system.</title>
        <authorList>
            <person name="Anantharaman K."/>
            <person name="Brown C.T."/>
            <person name="Hug L.A."/>
            <person name="Sharon I."/>
            <person name="Castelle C.J."/>
            <person name="Probst A.J."/>
            <person name="Thomas B.C."/>
            <person name="Singh A."/>
            <person name="Wilkins M.J."/>
            <person name="Karaoz U."/>
            <person name="Brodie E.L."/>
            <person name="Williams K.H."/>
            <person name="Hubbard S.S."/>
            <person name="Banfield J.F."/>
        </authorList>
    </citation>
    <scope>NUCLEOTIDE SEQUENCE [LARGE SCALE GENOMIC DNA]</scope>
</reference>
<sequence>MAKLDVLLINAPAKKRAYQGLADELAAFEPPIWIALIAEFFRSRGYQVGVLDAEAELLTMEQTAQAVVDRDPLLAAYVVYGQHPSASSQCMPAATECLALVETLRPKMHSLFMGTHLAALPKETMEQVPVEFVCDGEGPFTIQGVIDALKSTSPDFSKIKGLWFRDAFGKPVNPAGPEANIENLDEVFPSMAWDLLPMDRYKAHNWHCWDHINDRKPYASLYTSLGCPYKCSFCCINAPFGSPSIRYFSPEWVIKQIDILVKEYGVKNIKIADEMFVLNRKHVLGICDLIIERGYDLNIWAYARIDTVSSGLLEPMKKAGINWLALGIEASSKHVRSSVDKGRFTDEKIIDTVRKIEAAGIYTVGNYIFGLPEDDLASMQETLDLAIELNTEWANFYCTMAYPGSQLHKLARQEGQMLPESEGGPGLIGYSQLAYDAFPLSTNKLQAGQVLTFRDQAFDIYFKNPKFLAMMERKFGQEVVDHVHEMCTHQLKRRYAEPL</sequence>
<keyword evidence="4" id="KW-0479">Metal-binding</keyword>
<evidence type="ECO:0000256" key="2">
    <source>
        <dbReference type="ARBA" id="ARBA00022485"/>
    </source>
</evidence>
<keyword evidence="6" id="KW-0411">Iron-sulfur</keyword>
<dbReference type="GO" id="GO:0003824">
    <property type="term" value="F:catalytic activity"/>
    <property type="evidence" value="ECO:0007669"/>
    <property type="project" value="InterPro"/>
</dbReference>
<dbReference type="PROSITE" id="PS51332">
    <property type="entry name" value="B12_BINDING"/>
    <property type="match status" value="1"/>
</dbReference>
<dbReference type="SFLD" id="SFLDG01123">
    <property type="entry name" value="methyltransferase_(Class_B)"/>
    <property type="match status" value="1"/>
</dbReference>
<keyword evidence="5" id="KW-0408">Iron</keyword>
<dbReference type="PANTHER" id="PTHR43409">
    <property type="entry name" value="ANAEROBIC MAGNESIUM-PROTOPORPHYRIN IX MONOMETHYL ESTER CYCLASE-RELATED"/>
    <property type="match status" value="1"/>
</dbReference>
<evidence type="ECO:0000259" key="8">
    <source>
        <dbReference type="PROSITE" id="PS51918"/>
    </source>
</evidence>
<dbReference type="Pfam" id="PF02310">
    <property type="entry name" value="B12-binding"/>
    <property type="match status" value="1"/>
</dbReference>
<accession>A0A1F6G4E2</accession>
<feature type="domain" description="B12-binding" evidence="7">
    <location>
        <begin position="17"/>
        <end position="156"/>
    </location>
</feature>
<dbReference type="GO" id="GO:0005829">
    <property type="term" value="C:cytosol"/>
    <property type="evidence" value="ECO:0007669"/>
    <property type="project" value="TreeGrafter"/>
</dbReference>
<dbReference type="InterPro" id="IPR006158">
    <property type="entry name" value="Cobalamin-bd"/>
</dbReference>
<dbReference type="SUPFAM" id="SSF102114">
    <property type="entry name" value="Radical SAM enzymes"/>
    <property type="match status" value="1"/>
</dbReference>
<dbReference type="PANTHER" id="PTHR43409:SF16">
    <property type="entry name" value="SLR0320 PROTEIN"/>
    <property type="match status" value="1"/>
</dbReference>
<evidence type="ECO:0000259" key="7">
    <source>
        <dbReference type="PROSITE" id="PS51332"/>
    </source>
</evidence>
<dbReference type="InterPro" id="IPR051198">
    <property type="entry name" value="BchE-like"/>
</dbReference>
<dbReference type="InterPro" id="IPR020612">
    <property type="entry name" value="Methylthiotransferase_CS"/>
</dbReference>
<dbReference type="GO" id="GO:0051539">
    <property type="term" value="F:4 iron, 4 sulfur cluster binding"/>
    <property type="evidence" value="ECO:0007669"/>
    <property type="project" value="UniProtKB-KW"/>
</dbReference>
<dbReference type="GO" id="GO:0046872">
    <property type="term" value="F:metal ion binding"/>
    <property type="evidence" value="ECO:0007669"/>
    <property type="project" value="UniProtKB-KW"/>
</dbReference>
<evidence type="ECO:0000313" key="10">
    <source>
        <dbReference type="Proteomes" id="UP000178449"/>
    </source>
</evidence>
<dbReference type="InterPro" id="IPR007197">
    <property type="entry name" value="rSAM"/>
</dbReference>
<dbReference type="GO" id="GO:0031419">
    <property type="term" value="F:cobalamin binding"/>
    <property type="evidence" value="ECO:0007669"/>
    <property type="project" value="InterPro"/>
</dbReference>
<keyword evidence="3" id="KW-0949">S-adenosyl-L-methionine</keyword>